<dbReference type="Proteomes" id="UP000504633">
    <property type="component" value="Unplaced"/>
</dbReference>
<keyword evidence="2" id="KW-0732">Signal</keyword>
<dbReference type="GeneID" id="111592297"/>
<proteinExistence type="predicted"/>
<feature type="chain" id="PRO_5026854226" evidence="2">
    <location>
        <begin position="20"/>
        <end position="352"/>
    </location>
</feature>
<feature type="region of interest" description="Disordered" evidence="1">
    <location>
        <begin position="123"/>
        <end position="143"/>
    </location>
</feature>
<dbReference type="InterPro" id="IPR008974">
    <property type="entry name" value="TRAF-like"/>
</dbReference>
<dbReference type="KEGG" id="dhe:111592297"/>
<feature type="signal peptide" evidence="2">
    <location>
        <begin position="1"/>
        <end position="19"/>
    </location>
</feature>
<name>A0A6J1L7R3_DROHY</name>
<feature type="region of interest" description="Disordered" evidence="1">
    <location>
        <begin position="27"/>
        <end position="48"/>
    </location>
</feature>
<organism evidence="3 4">
    <name type="scientific">Drosophila hydei</name>
    <name type="common">Fruit fly</name>
    <dbReference type="NCBI Taxonomy" id="7224"/>
    <lineage>
        <taxon>Eukaryota</taxon>
        <taxon>Metazoa</taxon>
        <taxon>Ecdysozoa</taxon>
        <taxon>Arthropoda</taxon>
        <taxon>Hexapoda</taxon>
        <taxon>Insecta</taxon>
        <taxon>Pterygota</taxon>
        <taxon>Neoptera</taxon>
        <taxon>Endopterygota</taxon>
        <taxon>Diptera</taxon>
        <taxon>Brachycera</taxon>
        <taxon>Muscomorpha</taxon>
        <taxon>Ephydroidea</taxon>
        <taxon>Drosophilidae</taxon>
        <taxon>Drosophila</taxon>
    </lineage>
</organism>
<dbReference type="AlphaFoldDB" id="A0A6J1L7R3"/>
<evidence type="ECO:0000313" key="4">
    <source>
        <dbReference type="RefSeq" id="XP_023160169.2"/>
    </source>
</evidence>
<dbReference type="Gene3D" id="2.60.210.10">
    <property type="entry name" value="Apoptosis, Tumor Necrosis Factor Receptor Associated Protein 2, Chain A"/>
    <property type="match status" value="1"/>
</dbReference>
<protein>
    <submittedName>
        <fullName evidence="4">Uncharacterized protein LOC111592297</fullName>
    </submittedName>
</protein>
<dbReference type="OrthoDB" id="6475149at2759"/>
<dbReference type="OMA" id="MNLAFRN"/>
<dbReference type="RefSeq" id="XP_023160169.2">
    <property type="nucleotide sequence ID" value="XM_023304401.2"/>
</dbReference>
<evidence type="ECO:0000313" key="3">
    <source>
        <dbReference type="Proteomes" id="UP000504633"/>
    </source>
</evidence>
<keyword evidence="3" id="KW-1185">Reference proteome</keyword>
<feature type="compositionally biased region" description="Low complexity" evidence="1">
    <location>
        <begin position="126"/>
        <end position="143"/>
    </location>
</feature>
<feature type="compositionally biased region" description="Basic and acidic residues" evidence="1">
    <location>
        <begin position="29"/>
        <end position="48"/>
    </location>
</feature>
<reference evidence="4" key="1">
    <citation type="submission" date="2025-08" db="UniProtKB">
        <authorList>
            <consortium name="RefSeq"/>
        </authorList>
    </citation>
    <scope>IDENTIFICATION</scope>
    <source>
        <strain evidence="4">15085-1641.00</strain>
        <tissue evidence="4">Whole body</tissue>
    </source>
</reference>
<gene>
    <name evidence="4" type="primary">LOC111592297</name>
</gene>
<sequence>MPKWPLCICICVLIASAVALNEIDNNSLNEHEGEPETETEKDTESDIKLPSEVQRAVCTVNAGEVKASAEAVTTKTLKGVCGSDEMNLAFRNLEQKMLEELREIKEQLMKLTAMLAQPRGTSKLLTPATPATPSTPSTPFMPTTPSMSAPFLKPTNMKIIKFEQITLKPSQEKKLPQLKQMESAPEREEEIDRFNNTMLADQDFQLFTYYWKLENITEHIADASTRTVKSPMFSIRGKTLQLLCTFQHLHRDMINLQLAMAYPSHEHGVKGKENNIMLDMGGQWKQLKWADHVAFKHKISLLDQQHSHRRTQDLNSQELTKLDMGFSIPNSAILGSNYVRHNSLLIQIILYL</sequence>
<evidence type="ECO:0000256" key="1">
    <source>
        <dbReference type="SAM" id="MobiDB-lite"/>
    </source>
</evidence>
<accession>A0A6J1L7R3</accession>
<evidence type="ECO:0000256" key="2">
    <source>
        <dbReference type="SAM" id="SignalP"/>
    </source>
</evidence>